<dbReference type="AlphaFoldDB" id="A0AAW2TL86"/>
<reference evidence="5" key="1">
    <citation type="submission" date="2020-06" db="EMBL/GenBank/DDBJ databases">
        <authorList>
            <person name="Li T."/>
            <person name="Hu X."/>
            <person name="Zhang T."/>
            <person name="Song X."/>
            <person name="Zhang H."/>
            <person name="Dai N."/>
            <person name="Sheng W."/>
            <person name="Hou X."/>
            <person name="Wei L."/>
        </authorList>
    </citation>
    <scope>NUCLEOTIDE SEQUENCE</scope>
    <source>
        <strain evidence="5">KEN1</strain>
        <tissue evidence="5">Leaf</tissue>
    </source>
</reference>
<feature type="domain" description="O-methyltransferase C-terminal" evidence="4">
    <location>
        <begin position="1"/>
        <end position="93"/>
    </location>
</feature>
<dbReference type="InterPro" id="IPR029063">
    <property type="entry name" value="SAM-dependent_MTases_sf"/>
</dbReference>
<comment type="caution">
    <text evidence="5">The sequence shown here is derived from an EMBL/GenBank/DDBJ whole genome shotgun (WGS) entry which is preliminary data.</text>
</comment>
<evidence type="ECO:0000259" key="4">
    <source>
        <dbReference type="Pfam" id="PF00891"/>
    </source>
</evidence>
<proteinExistence type="predicted"/>
<protein>
    <submittedName>
        <fullName evidence="5">Trans-resveratrol di-O-methyltransferase</fullName>
    </submittedName>
</protein>
<dbReference type="InterPro" id="IPR016461">
    <property type="entry name" value="COMT-like"/>
</dbReference>
<dbReference type="SUPFAM" id="SSF53335">
    <property type="entry name" value="S-adenosyl-L-methionine-dependent methyltransferases"/>
    <property type="match status" value="1"/>
</dbReference>
<dbReference type="Pfam" id="PF00891">
    <property type="entry name" value="Methyltransf_2"/>
    <property type="match status" value="1"/>
</dbReference>
<keyword evidence="3" id="KW-0949">S-adenosyl-L-methionine</keyword>
<dbReference type="InterPro" id="IPR001077">
    <property type="entry name" value="COMT_C"/>
</dbReference>
<reference evidence="5" key="2">
    <citation type="journal article" date="2024" name="Plant">
        <title>Genomic evolution and insights into agronomic trait innovations of Sesamum species.</title>
        <authorList>
            <person name="Miao H."/>
            <person name="Wang L."/>
            <person name="Qu L."/>
            <person name="Liu H."/>
            <person name="Sun Y."/>
            <person name="Le M."/>
            <person name="Wang Q."/>
            <person name="Wei S."/>
            <person name="Zheng Y."/>
            <person name="Lin W."/>
            <person name="Duan Y."/>
            <person name="Cao H."/>
            <person name="Xiong S."/>
            <person name="Wang X."/>
            <person name="Wei L."/>
            <person name="Li C."/>
            <person name="Ma Q."/>
            <person name="Ju M."/>
            <person name="Zhao R."/>
            <person name="Li G."/>
            <person name="Mu C."/>
            <person name="Tian Q."/>
            <person name="Mei H."/>
            <person name="Zhang T."/>
            <person name="Gao T."/>
            <person name="Zhang H."/>
        </authorList>
    </citation>
    <scope>NUCLEOTIDE SEQUENCE</scope>
    <source>
        <strain evidence="5">KEN1</strain>
    </source>
</reference>
<name>A0AAW2TL86_9LAMI</name>
<evidence type="ECO:0000256" key="3">
    <source>
        <dbReference type="ARBA" id="ARBA00022691"/>
    </source>
</evidence>
<evidence type="ECO:0000256" key="1">
    <source>
        <dbReference type="ARBA" id="ARBA00022603"/>
    </source>
</evidence>
<dbReference type="PANTHER" id="PTHR11746">
    <property type="entry name" value="O-METHYLTRANSFERASE"/>
    <property type="match status" value="1"/>
</dbReference>
<accession>A0AAW2TL86</accession>
<dbReference type="EMBL" id="JACGWN010000014">
    <property type="protein sequence ID" value="KAL0405097.1"/>
    <property type="molecule type" value="Genomic_DNA"/>
</dbReference>
<dbReference type="Gene3D" id="3.40.50.150">
    <property type="entry name" value="Vaccinia Virus protein VP39"/>
    <property type="match status" value="1"/>
</dbReference>
<keyword evidence="2" id="KW-0808">Transferase</keyword>
<keyword evidence="1" id="KW-0489">Methyltransferase</keyword>
<organism evidence="5">
    <name type="scientific">Sesamum latifolium</name>
    <dbReference type="NCBI Taxonomy" id="2727402"/>
    <lineage>
        <taxon>Eukaryota</taxon>
        <taxon>Viridiplantae</taxon>
        <taxon>Streptophyta</taxon>
        <taxon>Embryophyta</taxon>
        <taxon>Tracheophyta</taxon>
        <taxon>Spermatophyta</taxon>
        <taxon>Magnoliopsida</taxon>
        <taxon>eudicotyledons</taxon>
        <taxon>Gunneridae</taxon>
        <taxon>Pentapetalae</taxon>
        <taxon>asterids</taxon>
        <taxon>lamiids</taxon>
        <taxon>Lamiales</taxon>
        <taxon>Pedaliaceae</taxon>
        <taxon>Sesamum</taxon>
    </lineage>
</organism>
<dbReference type="GO" id="GO:0008171">
    <property type="term" value="F:O-methyltransferase activity"/>
    <property type="evidence" value="ECO:0007669"/>
    <property type="project" value="InterPro"/>
</dbReference>
<evidence type="ECO:0000256" key="2">
    <source>
        <dbReference type="ARBA" id="ARBA00022679"/>
    </source>
</evidence>
<evidence type="ECO:0000313" key="5">
    <source>
        <dbReference type="EMBL" id="KAL0405097.1"/>
    </source>
</evidence>
<sequence>MQWIFHDWSDEECIKLLGKCKEAIPTEKGGIGKVIIIEMVVGDDEKEENYNYDDATQTQTQTQLFFDMLMMTEVSGKERSEKEWRSLFLAAGFTHYNITPVLGLRSVIEVFP</sequence>
<gene>
    <name evidence="5" type="ORF">Slati_3823600</name>
</gene>
<dbReference type="PROSITE" id="PS51683">
    <property type="entry name" value="SAM_OMT_II"/>
    <property type="match status" value="1"/>
</dbReference>
<dbReference type="GO" id="GO:0032259">
    <property type="term" value="P:methylation"/>
    <property type="evidence" value="ECO:0007669"/>
    <property type="project" value="UniProtKB-KW"/>
</dbReference>